<dbReference type="InterPro" id="IPR003594">
    <property type="entry name" value="HATPase_dom"/>
</dbReference>
<proteinExistence type="predicted"/>
<dbReference type="Pfam" id="PF02518">
    <property type="entry name" value="HATPase_c"/>
    <property type="match status" value="1"/>
</dbReference>
<keyword evidence="5 10" id="KW-0418">Kinase</keyword>
<dbReference type="Pfam" id="PF08448">
    <property type="entry name" value="PAS_4"/>
    <property type="match status" value="1"/>
</dbReference>
<feature type="domain" description="Histidine kinase" evidence="7">
    <location>
        <begin position="729"/>
        <end position="818"/>
    </location>
</feature>
<dbReference type="Proteomes" id="UP000001235">
    <property type="component" value="Chromosome"/>
</dbReference>
<evidence type="ECO:0000256" key="3">
    <source>
        <dbReference type="ARBA" id="ARBA00022553"/>
    </source>
</evidence>
<dbReference type="InterPro" id="IPR052162">
    <property type="entry name" value="Sensor_kinase/Photoreceptor"/>
</dbReference>
<dbReference type="SMART" id="SM00086">
    <property type="entry name" value="PAC"/>
    <property type="match status" value="5"/>
</dbReference>
<keyword evidence="11" id="KW-1185">Reference proteome</keyword>
<dbReference type="Pfam" id="PF07730">
    <property type="entry name" value="HisKA_3"/>
    <property type="match status" value="1"/>
</dbReference>
<evidence type="ECO:0000259" key="8">
    <source>
        <dbReference type="PROSITE" id="PS50112"/>
    </source>
</evidence>
<dbReference type="PANTHER" id="PTHR43304:SF1">
    <property type="entry name" value="PAC DOMAIN-CONTAINING PROTEIN"/>
    <property type="match status" value="1"/>
</dbReference>
<feature type="domain" description="PAC" evidence="9">
    <location>
        <begin position="420"/>
        <end position="470"/>
    </location>
</feature>
<dbReference type="InterPro" id="IPR013655">
    <property type="entry name" value="PAS_fold_3"/>
</dbReference>
<evidence type="ECO:0000256" key="5">
    <source>
        <dbReference type="ARBA" id="ARBA00022777"/>
    </source>
</evidence>
<dbReference type="SUPFAM" id="SSF55785">
    <property type="entry name" value="PYP-like sensor domain (PAS domain)"/>
    <property type="match status" value="5"/>
</dbReference>
<evidence type="ECO:0000256" key="2">
    <source>
        <dbReference type="ARBA" id="ARBA00012438"/>
    </source>
</evidence>
<dbReference type="PROSITE" id="PS50109">
    <property type="entry name" value="HIS_KIN"/>
    <property type="match status" value="1"/>
</dbReference>
<dbReference type="AlphaFoldDB" id="D9SFV5"/>
<dbReference type="GO" id="GO:0046983">
    <property type="term" value="F:protein dimerization activity"/>
    <property type="evidence" value="ECO:0007669"/>
    <property type="project" value="InterPro"/>
</dbReference>
<dbReference type="InterPro" id="IPR005467">
    <property type="entry name" value="His_kinase_dom"/>
</dbReference>
<evidence type="ECO:0000256" key="6">
    <source>
        <dbReference type="SAM" id="Coils"/>
    </source>
</evidence>
<reference evidence="10 11" key="1">
    <citation type="submission" date="2010-08" db="EMBL/GenBank/DDBJ databases">
        <title>Complete sequence of Gallionella capsiferriformans ES-2.</title>
        <authorList>
            <consortium name="US DOE Joint Genome Institute"/>
            <person name="Lucas S."/>
            <person name="Copeland A."/>
            <person name="Lapidus A."/>
            <person name="Cheng J.-F."/>
            <person name="Bruce D."/>
            <person name="Goodwin L."/>
            <person name="Pitluck S."/>
            <person name="Chertkov O."/>
            <person name="Davenport K.W."/>
            <person name="Detter J.C."/>
            <person name="Han C."/>
            <person name="Tapia R."/>
            <person name="Land M."/>
            <person name="Hauser L."/>
            <person name="Chang Y.-J."/>
            <person name="Jeffries C."/>
            <person name="Kyrpides N."/>
            <person name="Ivanova N."/>
            <person name="Mikhailova N."/>
            <person name="Shelobolina E.S."/>
            <person name="Picardal F."/>
            <person name="Roden E."/>
            <person name="Emerson D."/>
            <person name="Woyke T."/>
        </authorList>
    </citation>
    <scope>NUCLEOTIDE SEQUENCE [LARGE SCALE GENOMIC DNA]</scope>
    <source>
        <strain evidence="10 11">ES-2</strain>
    </source>
</reference>
<keyword evidence="6" id="KW-0175">Coiled coil</keyword>
<dbReference type="EC" id="2.7.13.3" evidence="2"/>
<keyword evidence="4" id="KW-0808">Transferase</keyword>
<evidence type="ECO:0000259" key="9">
    <source>
        <dbReference type="PROSITE" id="PS50113"/>
    </source>
</evidence>
<dbReference type="SUPFAM" id="SSF55874">
    <property type="entry name" value="ATPase domain of HSP90 chaperone/DNA topoisomerase II/histidine kinase"/>
    <property type="match status" value="1"/>
</dbReference>
<dbReference type="InterPro" id="IPR036890">
    <property type="entry name" value="HATPase_C_sf"/>
</dbReference>
<evidence type="ECO:0000256" key="1">
    <source>
        <dbReference type="ARBA" id="ARBA00000085"/>
    </source>
</evidence>
<evidence type="ECO:0000313" key="11">
    <source>
        <dbReference type="Proteomes" id="UP000001235"/>
    </source>
</evidence>
<dbReference type="EMBL" id="CP002159">
    <property type="protein sequence ID" value="ADL55402.1"/>
    <property type="molecule type" value="Genomic_DNA"/>
</dbReference>
<comment type="catalytic activity">
    <reaction evidence="1">
        <text>ATP + protein L-histidine = ADP + protein N-phospho-L-histidine.</text>
        <dbReference type="EC" id="2.7.13.3"/>
    </reaction>
</comment>
<feature type="domain" description="PAS" evidence="8">
    <location>
        <begin position="346"/>
        <end position="417"/>
    </location>
</feature>
<dbReference type="PANTHER" id="PTHR43304">
    <property type="entry name" value="PHYTOCHROME-LIKE PROTEIN CPH1"/>
    <property type="match status" value="1"/>
</dbReference>
<dbReference type="InterPro" id="IPR011712">
    <property type="entry name" value="Sig_transdc_His_kin_sub3_dim/P"/>
</dbReference>
<feature type="domain" description="PAC" evidence="9">
    <location>
        <begin position="158"/>
        <end position="210"/>
    </location>
</feature>
<dbReference type="eggNOG" id="COG4585">
    <property type="taxonomic scope" value="Bacteria"/>
</dbReference>
<dbReference type="OrthoDB" id="9813412at2"/>
<name>D9SFV5_GALCS</name>
<evidence type="ECO:0000259" key="7">
    <source>
        <dbReference type="PROSITE" id="PS50109"/>
    </source>
</evidence>
<dbReference type="CDD" id="cd16917">
    <property type="entry name" value="HATPase_UhpB-NarQ-NarX-like"/>
    <property type="match status" value="1"/>
</dbReference>
<dbReference type="SMART" id="SM00091">
    <property type="entry name" value="PAS"/>
    <property type="match status" value="4"/>
</dbReference>
<dbReference type="GO" id="GO:0016020">
    <property type="term" value="C:membrane"/>
    <property type="evidence" value="ECO:0007669"/>
    <property type="project" value="InterPro"/>
</dbReference>
<evidence type="ECO:0000256" key="4">
    <source>
        <dbReference type="ARBA" id="ARBA00022679"/>
    </source>
</evidence>
<dbReference type="InterPro" id="IPR013656">
    <property type="entry name" value="PAS_4"/>
</dbReference>
<dbReference type="GO" id="GO:0000155">
    <property type="term" value="F:phosphorelay sensor kinase activity"/>
    <property type="evidence" value="ECO:0007669"/>
    <property type="project" value="InterPro"/>
</dbReference>
<dbReference type="InterPro" id="IPR000014">
    <property type="entry name" value="PAS"/>
</dbReference>
<dbReference type="PROSITE" id="PS50112">
    <property type="entry name" value="PAS"/>
    <property type="match status" value="3"/>
</dbReference>
<dbReference type="eggNOG" id="COG2202">
    <property type="taxonomic scope" value="Bacteria"/>
</dbReference>
<dbReference type="Pfam" id="PF13426">
    <property type="entry name" value="PAS_9"/>
    <property type="match status" value="2"/>
</dbReference>
<dbReference type="InterPro" id="IPR035965">
    <property type="entry name" value="PAS-like_dom_sf"/>
</dbReference>
<evidence type="ECO:0000313" key="10">
    <source>
        <dbReference type="EMBL" id="ADL55402.1"/>
    </source>
</evidence>
<dbReference type="Gene3D" id="1.20.5.1930">
    <property type="match status" value="1"/>
</dbReference>
<feature type="domain" description="PAS" evidence="8">
    <location>
        <begin position="218"/>
        <end position="263"/>
    </location>
</feature>
<dbReference type="Gene3D" id="3.30.565.10">
    <property type="entry name" value="Histidine kinase-like ATPase, C-terminal domain"/>
    <property type="match status" value="1"/>
</dbReference>
<keyword evidence="3" id="KW-0597">Phosphoprotein</keyword>
<dbReference type="PROSITE" id="PS50113">
    <property type="entry name" value="PAC"/>
    <property type="match status" value="3"/>
</dbReference>
<dbReference type="SMART" id="SM00387">
    <property type="entry name" value="HATPase_c"/>
    <property type="match status" value="1"/>
</dbReference>
<dbReference type="InterPro" id="IPR001610">
    <property type="entry name" value="PAC"/>
</dbReference>
<feature type="domain" description="PAS" evidence="8">
    <location>
        <begin position="83"/>
        <end position="149"/>
    </location>
</feature>
<dbReference type="HOGENOM" id="CLU_300131_0_0_4"/>
<dbReference type="Gene3D" id="3.30.450.20">
    <property type="entry name" value="PAS domain"/>
    <property type="match status" value="5"/>
</dbReference>
<dbReference type="InterPro" id="IPR000700">
    <property type="entry name" value="PAS-assoc_C"/>
</dbReference>
<accession>D9SFV5</accession>
<gene>
    <name evidence="10" type="ordered locus">Galf_1376</name>
</gene>
<feature type="coiled-coil region" evidence="6">
    <location>
        <begin position="329"/>
        <end position="356"/>
    </location>
</feature>
<dbReference type="CDD" id="cd00130">
    <property type="entry name" value="PAS"/>
    <property type="match status" value="3"/>
</dbReference>
<organism evidence="10 11">
    <name type="scientific">Gallionella capsiferriformans (strain ES-2)</name>
    <name type="common">Gallionella ferruginea capsiferriformans (strain ES-2)</name>
    <dbReference type="NCBI Taxonomy" id="395494"/>
    <lineage>
        <taxon>Bacteria</taxon>
        <taxon>Pseudomonadati</taxon>
        <taxon>Pseudomonadota</taxon>
        <taxon>Betaproteobacteria</taxon>
        <taxon>Nitrosomonadales</taxon>
        <taxon>Gallionellaceae</taxon>
        <taxon>Gallionella</taxon>
    </lineage>
</organism>
<sequence>MALDYWALTPERYAVQEACQLESLQSTGRYGPYEKEYIREDGSLIPIRLNGMLMTGADGQQYIWSIVEDISAQIEAAAALRMSEARFHEMAQAVDEVFWMMPPDGKSIQYISPAFESIWGVRCEQLYAQPELCTQMAHPDDRERVGRAIANLALGVNFDIEYRIIRPDGELRWISDRGYAIRDASGQVINTTGVSSDITQKKLIESNLKIANEKFRSSAQMLEAIVEHIPVMVFVKRASDLTFELFNRAGEALLGYERSALLGLGDRDFWPHDQADGFIEADREVLASNQVKEIAKEQITVAGGEIRYLHTWKIALRDECGQATHLLGISMDITERERAEKRLRESEEKMRAIVDGALDGIVLLDPETLQFASANPAFCTMTGYTRQEIDRLNVHDIHPAEGFSRVAEQLALHIQGEQFLSTDIPVKRSDGSIFFVDIKSARVMLSGKRYLVGIFRDITQRRLADAQLKMSARRYQLLFDHSRDALMTLSVPAYQFTSANAQTLTLFAADRLADFIALRPWDVSPECQPDGTLSSEKALDNIQQALESGLCSFEWQHRRLDGTLFSADVLLTRMKLGDELFLQATVRDITLARLRELELKEFQQLLRDLAAQGVASREAELKHIAREVHDELGQLLTALRMDISLLRIQFANHIPLLMPKIKDMLTLVDKAIQGARDVTRNLHPPALDMGIVPATIWLQDELTSRSNIKCTLHVIKEPPVIEDALTLTLFRILQESTTNIMRHANASCMEITIDCNHEFIFLRVSDNGTGFDETLLPSKKSFGLMGMKERALAVSGKVEINSQPGLGTVVSVHIPLFKTHTRRREND</sequence>
<feature type="domain" description="PAC" evidence="9">
    <location>
        <begin position="292"/>
        <end position="345"/>
    </location>
</feature>
<dbReference type="STRING" id="395494.Galf_1376"/>
<dbReference type="Pfam" id="PF08447">
    <property type="entry name" value="PAS_3"/>
    <property type="match status" value="1"/>
</dbReference>
<dbReference type="NCBIfam" id="TIGR00229">
    <property type="entry name" value="sensory_box"/>
    <property type="match status" value="3"/>
</dbReference>
<protein>
    <recommendedName>
        <fullName evidence="2">histidine kinase</fullName>
        <ecNumber evidence="2">2.7.13.3</ecNumber>
    </recommendedName>
</protein>
<dbReference type="KEGG" id="gca:Galf_1376"/>